<evidence type="ECO:0000313" key="1">
    <source>
        <dbReference type="EMBL" id="RKN35961.1"/>
    </source>
</evidence>
<organism evidence="1 2">
    <name type="scientific">Streptomyces hoynatensis</name>
    <dbReference type="NCBI Taxonomy" id="1141874"/>
    <lineage>
        <taxon>Bacteria</taxon>
        <taxon>Bacillati</taxon>
        <taxon>Actinomycetota</taxon>
        <taxon>Actinomycetes</taxon>
        <taxon>Kitasatosporales</taxon>
        <taxon>Streptomycetaceae</taxon>
        <taxon>Streptomyces</taxon>
    </lineage>
</organism>
<comment type="caution">
    <text evidence="1">The sequence shown here is derived from an EMBL/GenBank/DDBJ whole genome shotgun (WGS) entry which is preliminary data.</text>
</comment>
<dbReference type="Proteomes" id="UP000272474">
    <property type="component" value="Unassembled WGS sequence"/>
</dbReference>
<proteinExistence type="predicted"/>
<dbReference type="RefSeq" id="WP_120685065.1">
    <property type="nucleotide sequence ID" value="NZ_RBAL01000034.1"/>
</dbReference>
<accession>A0A3A9YG34</accession>
<dbReference type="AlphaFoldDB" id="A0A3A9YG34"/>
<reference evidence="1 2" key="1">
    <citation type="journal article" date="2014" name="Int. J. Syst. Evol. Microbiol.">
        <title>Streptomyces hoynatensis sp. nov., isolated from deep marine sediment.</title>
        <authorList>
            <person name="Veyisoglu A."/>
            <person name="Sahin N."/>
        </authorList>
    </citation>
    <scope>NUCLEOTIDE SEQUENCE [LARGE SCALE GENOMIC DNA]</scope>
    <source>
        <strain evidence="1 2">KCTC 29097</strain>
    </source>
</reference>
<name>A0A3A9YG34_9ACTN</name>
<protein>
    <submittedName>
        <fullName evidence="1">Uncharacterized protein</fullName>
    </submittedName>
</protein>
<evidence type="ECO:0000313" key="2">
    <source>
        <dbReference type="Proteomes" id="UP000272474"/>
    </source>
</evidence>
<dbReference type="EMBL" id="RBAL01000034">
    <property type="protein sequence ID" value="RKN35961.1"/>
    <property type="molecule type" value="Genomic_DNA"/>
</dbReference>
<dbReference type="OrthoDB" id="4303084at2"/>
<sequence>MKNITDEDLARAIREVAAEDPNYVYRRRGRGATSSAKRCNCPICSGCLIGTALHRLGVPLETLAQHESKPAHEVLDHVAPDVSSYMKLKATRVQRLQDLGATWRQAARRLD</sequence>
<gene>
    <name evidence="1" type="ORF">D7294_30490</name>
</gene>
<keyword evidence="2" id="KW-1185">Reference proteome</keyword>